<feature type="transmembrane region" description="Helical" evidence="1">
    <location>
        <begin position="191"/>
        <end position="208"/>
    </location>
</feature>
<dbReference type="EMBL" id="CP120733">
    <property type="protein sequence ID" value="WFD11828.1"/>
    <property type="molecule type" value="Genomic_DNA"/>
</dbReference>
<feature type="transmembrane region" description="Helical" evidence="1">
    <location>
        <begin position="220"/>
        <end position="239"/>
    </location>
</feature>
<feature type="transmembrane region" description="Helical" evidence="1">
    <location>
        <begin position="121"/>
        <end position="149"/>
    </location>
</feature>
<feature type="transmembrane region" description="Helical" evidence="1">
    <location>
        <begin position="91"/>
        <end position="109"/>
    </location>
</feature>
<proteinExistence type="predicted"/>
<name>A0ABY8EFV2_9FIRM</name>
<dbReference type="RefSeq" id="WP_277734018.1">
    <property type="nucleotide sequence ID" value="NZ_CP120733.1"/>
</dbReference>
<feature type="transmembrane region" description="Helical" evidence="1">
    <location>
        <begin position="7"/>
        <end position="26"/>
    </location>
</feature>
<evidence type="ECO:0000256" key="1">
    <source>
        <dbReference type="SAM" id="Phobius"/>
    </source>
</evidence>
<gene>
    <name evidence="2" type="ORF">P4S50_07050</name>
</gene>
<dbReference type="Proteomes" id="UP001222800">
    <property type="component" value="Chromosome"/>
</dbReference>
<reference evidence="2 3" key="1">
    <citation type="submission" date="2023-03" db="EMBL/GenBank/DDBJ databases">
        <title>Complete genome sequence of Tepidibacter sp. SWIR-1, isolated from a deep-sea hydrothermal vent.</title>
        <authorList>
            <person name="Li X."/>
        </authorList>
    </citation>
    <scope>NUCLEOTIDE SEQUENCE [LARGE SCALE GENOMIC DNA]</scope>
    <source>
        <strain evidence="2 3">SWIR-1</strain>
    </source>
</reference>
<keyword evidence="1" id="KW-0472">Membrane</keyword>
<accession>A0ABY8EFV2</accession>
<evidence type="ECO:0000313" key="3">
    <source>
        <dbReference type="Proteomes" id="UP001222800"/>
    </source>
</evidence>
<organism evidence="2 3">
    <name type="scientific">Tepidibacter hydrothermalis</name>
    <dbReference type="NCBI Taxonomy" id="3036126"/>
    <lineage>
        <taxon>Bacteria</taxon>
        <taxon>Bacillati</taxon>
        <taxon>Bacillota</taxon>
        <taxon>Clostridia</taxon>
        <taxon>Peptostreptococcales</taxon>
        <taxon>Peptostreptococcaceae</taxon>
        <taxon>Tepidibacter</taxon>
    </lineage>
</organism>
<feature type="transmembrane region" description="Helical" evidence="1">
    <location>
        <begin position="161"/>
        <end position="179"/>
    </location>
</feature>
<evidence type="ECO:0000313" key="2">
    <source>
        <dbReference type="EMBL" id="WFD11828.1"/>
    </source>
</evidence>
<keyword evidence="1" id="KW-1133">Transmembrane helix</keyword>
<keyword evidence="3" id="KW-1185">Reference proteome</keyword>
<protein>
    <submittedName>
        <fullName evidence="2">TraX family protein</fullName>
    </submittedName>
</protein>
<keyword evidence="1" id="KW-0812">Transmembrane</keyword>
<dbReference type="Pfam" id="PF05857">
    <property type="entry name" value="TraX"/>
    <property type="match status" value="1"/>
</dbReference>
<dbReference type="InterPro" id="IPR008875">
    <property type="entry name" value="TraX"/>
</dbReference>
<sequence>MKKLNAFQLKIIALIVMLMDHLYFSFPDVFPVWFHPLSRFVAPLFAFLMVEGLFHTRNRLKYNLRLWGWAIFMQMGNGVINIAFLSKKVSVHNNIFITLALGLTILNLFELRKNCYGIKKWGLLVSCIGLILLGVCVEGGFSVIPFILITYFFRENKKKSIIGYLILSVILFIMNYTPYETLKMTINMMMYNSDFLFIMVVPFIFLYNGERGVNNKFSKYLFYVFYPLHLWILAMIEFISN</sequence>
<feature type="transmembrane region" description="Helical" evidence="1">
    <location>
        <begin position="66"/>
        <end position="85"/>
    </location>
</feature>